<organism evidence="1 2">
    <name type="scientific">Streptococcus pneumoniae</name>
    <dbReference type="NCBI Taxonomy" id="1313"/>
    <lineage>
        <taxon>Bacteria</taxon>
        <taxon>Bacillati</taxon>
        <taxon>Bacillota</taxon>
        <taxon>Bacilli</taxon>
        <taxon>Lactobacillales</taxon>
        <taxon>Streptococcaceae</taxon>
        <taxon>Streptococcus</taxon>
    </lineage>
</organism>
<protein>
    <submittedName>
        <fullName evidence="1">Plasmid mobilization relaxosome protein MobC</fullName>
    </submittedName>
</protein>
<proteinExistence type="predicted"/>
<evidence type="ECO:0000313" key="1">
    <source>
        <dbReference type="EMBL" id="MTV78186.1"/>
    </source>
</evidence>
<dbReference type="Proteomes" id="UP000729182">
    <property type="component" value="Unassembled WGS sequence"/>
</dbReference>
<feature type="non-terminal residue" evidence="1">
    <location>
        <position position="1"/>
    </location>
</feature>
<comment type="caution">
    <text evidence="1">The sequence shown here is derived from an EMBL/GenBank/DDBJ whole genome shotgun (WGS) entry which is preliminary data.</text>
</comment>
<gene>
    <name evidence="1" type="ORF">GM535_13285</name>
</gene>
<sequence>ELIKEVDKEFQVEVKRLKEFHGSY</sequence>
<dbReference type="EMBL" id="WNHN01000606">
    <property type="protein sequence ID" value="MTV78186.1"/>
    <property type="molecule type" value="Genomic_DNA"/>
</dbReference>
<reference evidence="1" key="1">
    <citation type="submission" date="2019-11" db="EMBL/GenBank/DDBJ databases">
        <title>Growth characteristics of pneumococcus vary with the chemical composition of the capsule and with environmental conditions.</title>
        <authorList>
            <person name="Tothpal A."/>
            <person name="Desobry K."/>
            <person name="Joshi S."/>
            <person name="Wyllie A.L."/>
            <person name="Weinberger D.M."/>
        </authorList>
    </citation>
    <scope>NUCLEOTIDE SEQUENCE</scope>
    <source>
        <strain evidence="1">Pnumococcus10A</strain>
    </source>
</reference>
<name>A0AAW9W933_STREE</name>
<accession>A0AAW9W933</accession>
<dbReference type="AlphaFoldDB" id="A0AAW9W933"/>
<evidence type="ECO:0000313" key="2">
    <source>
        <dbReference type="Proteomes" id="UP000729182"/>
    </source>
</evidence>